<feature type="repeat" description="WD" evidence="7">
    <location>
        <begin position="1071"/>
        <end position="1112"/>
    </location>
</feature>
<dbReference type="PROSITE" id="PS50294">
    <property type="entry name" value="WD_REPEATS_REGION"/>
    <property type="match status" value="6"/>
</dbReference>
<gene>
    <name evidence="9" type="ORF">BO99DRAFT_483525</name>
</gene>
<dbReference type="Gene3D" id="3.40.50.300">
    <property type="entry name" value="P-loop containing nucleotide triphosphate hydrolases"/>
    <property type="match status" value="1"/>
</dbReference>
<dbReference type="InterPro" id="IPR035994">
    <property type="entry name" value="Nucleoside_phosphorylase_sf"/>
</dbReference>
<dbReference type="Pfam" id="PF00400">
    <property type="entry name" value="WD40"/>
    <property type="match status" value="10"/>
</dbReference>
<proteinExistence type="inferred from homology"/>
<dbReference type="PRINTS" id="PR00320">
    <property type="entry name" value="GPROTEINBRPT"/>
</dbReference>
<dbReference type="Proteomes" id="UP000249829">
    <property type="component" value="Unassembled WGS sequence"/>
</dbReference>
<sequence>MAEAQEQSLSAQSITSPETFPCRKRLSYNAYTIGWVCALPKEQIAARVMLDEEHEPLPTPQNDHNAYTLGSIRSHNIVIACLPNIGTNSAATVATSMINTFPSIRFGLMVGVGGGIPNKVNLGDVVVSQPVADYHGVVQYDMGKLERGRQFIHTGSLNRPPNTLLNALNQLKANHEMYGSKINEYLNDVERRYPRLAPDYTRCEYLEDLLLTSGKVDQSPAKTYLLFSFWRAIIATVAYLLGLWTINPDEEYKQPSEPPEGARIRREVRIHYGLIASGNKVIKDVHSRDSIDKAFGGHVLCLEMEAAGLMNDFPCVVIRGICDYADSTKNKTWQNYAATVAAAYAKELLGCIQPSVIDTEVSARAILEKVERQTQEAQDTLSIIQSQFNQTIGWQNLRVVQDALFDSHGNQHEECLPGTRTNLLNEVETWVESIDGKCIFWLNGIAGTGKSTIAQTLARKLDKKGELGASFFFKKGEADRATARYLISTIIGQLVKHYPKLAPGVLKAVKEKPDISFKSLQQQFNDLLLSPLLTLHSTKPTNVVVVIDALDECDQEDDIKLIIRLLPALQQSQAVRPRIFLTSRSELLIRLGFKENEHHQDLILYKLPEPVTEHDIRLFLKYEFTQIWRHPSSLQCSLSPVSPGDDNFEKLVTMAVPLFIIAATICCFLEDGYKLPDERLRSVLEDRAMISRSDMQMICQKILDRHHASRSQNELIEILQDSYSIIGIIILLATPLSVRAAARLKGIPDTKIISQLQRFHSTLDISANLEAPVQILRLSFEDHLLKTTEKRLFIDNQEIHGEIASYCLRLMKAKLKENICELESYGIQYKNIRLQIIKKYLTLDIQYACFFWLRHLVQSKDKISDSDILSFLQEHLLHWLEVLALIGEISEALGLINILNSKVHSSSELAGFLYDAERFIRQNSYIAGIAPLQLYRAGLVFAPTKSVIKKIFYDKIMHQLIDLTAVEDSWNSNLQTLEGHSKVVGSVAFSPNGCILATGSTTGIEKRMLSGHSNWVFSVAFSPASYILATGSHTEQYTLAGHSGPVYSIAFLPDSCILATGSTKRVELDTLTGHSGPVYSVACSPDGCLLATGSSDCTIKLWDTSKRVELYTLTGHSGLVRSVAFSPDGCILATGSSDCTIKLWRIAQGVEHSGPVRSAVATDSYNRTIKLSNLAAGFKQHTLTGHSSQVLSVAFSPDGRMLATGSRDFTVKLWKTATGVEQYTLTGHSGPIRSLAFSPLLDNHLLVTGSDDQTTKLWDITRGVKQYKLNSHSGPVLSMAFSPNGRILATGSSDYTIKLWNTATGTEIYTLTGHSGRVSLVVFSPDSCVLATGSHDHNVKVWDTTTGIMRYTLSYSSLVCSIAFSPDGYILVTKSSDHQTIKLWDAATGVEQHTQTDHSRLLSSILNKPRLVSSHHLFIIYSKI</sequence>
<dbReference type="InterPro" id="IPR019775">
    <property type="entry name" value="WD40_repeat_CS"/>
</dbReference>
<protein>
    <recommendedName>
        <fullName evidence="5">Mitochondrial division protein 1</fullName>
    </recommendedName>
</protein>
<feature type="repeat" description="WD" evidence="7">
    <location>
        <begin position="1269"/>
        <end position="1310"/>
    </location>
</feature>
<dbReference type="GO" id="GO:0005634">
    <property type="term" value="C:nucleus"/>
    <property type="evidence" value="ECO:0007669"/>
    <property type="project" value="TreeGrafter"/>
</dbReference>
<comment type="function">
    <text evidence="6">Involved in mitochondrial fission. Acts as an adapter protein required to form mitochondrial fission complexes. Formation of these complexes is required to promote constriction and fission of the mitochondrial compartment at a late step in mitochondrial division.</text>
</comment>
<dbReference type="InterPro" id="IPR001680">
    <property type="entry name" value="WD40_rpt"/>
</dbReference>
<feature type="repeat" description="WD" evidence="7">
    <location>
        <begin position="1183"/>
        <end position="1224"/>
    </location>
</feature>
<feature type="domain" description="Nephrocystin 3-like N-terminal" evidence="8">
    <location>
        <begin position="421"/>
        <end position="584"/>
    </location>
</feature>
<evidence type="ECO:0000256" key="2">
    <source>
        <dbReference type="ARBA" id="ARBA00022574"/>
    </source>
</evidence>
<feature type="repeat" description="WD" evidence="7">
    <location>
        <begin position="1352"/>
        <end position="1394"/>
    </location>
</feature>
<feature type="repeat" description="WD" evidence="7">
    <location>
        <begin position="1113"/>
        <end position="1146"/>
    </location>
</feature>
<dbReference type="SMART" id="SM00320">
    <property type="entry name" value="WD40"/>
    <property type="match status" value="9"/>
</dbReference>
<dbReference type="GO" id="GO:0009116">
    <property type="term" value="P:nucleoside metabolic process"/>
    <property type="evidence" value="ECO:0007669"/>
    <property type="project" value="InterPro"/>
</dbReference>
<accession>A0A2V5HLB9</accession>
<dbReference type="GO" id="GO:1990234">
    <property type="term" value="C:transferase complex"/>
    <property type="evidence" value="ECO:0007669"/>
    <property type="project" value="UniProtKB-ARBA"/>
</dbReference>
<keyword evidence="10" id="KW-1185">Reference proteome</keyword>
<dbReference type="InterPro" id="IPR020472">
    <property type="entry name" value="WD40_PAC1"/>
</dbReference>
<dbReference type="GO" id="GO:0005741">
    <property type="term" value="C:mitochondrial outer membrane"/>
    <property type="evidence" value="ECO:0007669"/>
    <property type="project" value="UniProtKB-SubCell"/>
</dbReference>
<dbReference type="STRING" id="1450538.A0A2V5HLB9"/>
<dbReference type="InterPro" id="IPR015943">
    <property type="entry name" value="WD40/YVTN_repeat-like_dom_sf"/>
</dbReference>
<evidence type="ECO:0000256" key="6">
    <source>
        <dbReference type="ARBA" id="ARBA00043913"/>
    </source>
</evidence>
<organism evidence="9 10">
    <name type="scientific">Aspergillus violaceofuscus (strain CBS 115571)</name>
    <dbReference type="NCBI Taxonomy" id="1450538"/>
    <lineage>
        <taxon>Eukaryota</taxon>
        <taxon>Fungi</taxon>
        <taxon>Dikarya</taxon>
        <taxon>Ascomycota</taxon>
        <taxon>Pezizomycotina</taxon>
        <taxon>Eurotiomycetes</taxon>
        <taxon>Eurotiomycetidae</taxon>
        <taxon>Eurotiales</taxon>
        <taxon>Aspergillaceae</taxon>
        <taxon>Aspergillus</taxon>
    </lineage>
</organism>
<name>A0A2V5HLB9_ASPV1</name>
<evidence type="ECO:0000256" key="7">
    <source>
        <dbReference type="PROSITE-ProRule" id="PRU00221"/>
    </source>
</evidence>
<reference evidence="9 10" key="1">
    <citation type="submission" date="2018-02" db="EMBL/GenBank/DDBJ databases">
        <title>The genomes of Aspergillus section Nigri reveals drivers in fungal speciation.</title>
        <authorList>
            <consortium name="DOE Joint Genome Institute"/>
            <person name="Vesth T.C."/>
            <person name="Nybo J."/>
            <person name="Theobald S."/>
            <person name="Brandl J."/>
            <person name="Frisvad J.C."/>
            <person name="Nielsen K.F."/>
            <person name="Lyhne E.K."/>
            <person name="Kogle M.E."/>
            <person name="Kuo A."/>
            <person name="Riley R."/>
            <person name="Clum A."/>
            <person name="Nolan M."/>
            <person name="Lipzen A."/>
            <person name="Salamov A."/>
            <person name="Henrissat B."/>
            <person name="Wiebenga A."/>
            <person name="De vries R.P."/>
            <person name="Grigoriev I.V."/>
            <person name="Mortensen U.H."/>
            <person name="Andersen M.R."/>
            <person name="Baker S.E."/>
        </authorList>
    </citation>
    <scope>NUCLEOTIDE SEQUENCE [LARGE SCALE GENOMIC DNA]</scope>
    <source>
        <strain evidence="9 10">CBS 115571</strain>
    </source>
</reference>
<dbReference type="InterPro" id="IPR036322">
    <property type="entry name" value="WD40_repeat_dom_sf"/>
</dbReference>
<evidence type="ECO:0000313" key="10">
    <source>
        <dbReference type="Proteomes" id="UP000249829"/>
    </source>
</evidence>
<evidence type="ECO:0000256" key="1">
    <source>
        <dbReference type="ARBA" id="ARBA00004570"/>
    </source>
</evidence>
<dbReference type="PANTHER" id="PTHR22847:SF637">
    <property type="entry name" value="WD REPEAT DOMAIN 5B"/>
    <property type="match status" value="1"/>
</dbReference>
<dbReference type="InterPro" id="IPR056884">
    <property type="entry name" value="NPHP3-like_N"/>
</dbReference>
<evidence type="ECO:0000256" key="4">
    <source>
        <dbReference type="ARBA" id="ARBA00038415"/>
    </source>
</evidence>
<dbReference type="InterPro" id="IPR027417">
    <property type="entry name" value="P-loop_NTPase"/>
</dbReference>
<dbReference type="SUPFAM" id="SSF53167">
    <property type="entry name" value="Purine and uridine phosphorylases"/>
    <property type="match status" value="1"/>
</dbReference>
<comment type="subcellular location">
    <subcellularLocation>
        <location evidence="1">Mitochondrion outer membrane</location>
        <topology evidence="1">Peripheral membrane protein</topology>
        <orientation evidence="1">Cytoplasmic side</orientation>
    </subcellularLocation>
</comment>
<feature type="repeat" description="WD" evidence="7">
    <location>
        <begin position="1225"/>
        <end position="1268"/>
    </location>
</feature>
<evidence type="ECO:0000259" key="8">
    <source>
        <dbReference type="Pfam" id="PF24883"/>
    </source>
</evidence>
<dbReference type="PANTHER" id="PTHR22847">
    <property type="entry name" value="WD40 REPEAT PROTEIN"/>
    <property type="match status" value="1"/>
</dbReference>
<evidence type="ECO:0000256" key="5">
    <source>
        <dbReference type="ARBA" id="ARBA00039789"/>
    </source>
</evidence>
<dbReference type="Gene3D" id="3.40.50.1580">
    <property type="entry name" value="Nucleoside phosphorylase domain"/>
    <property type="match status" value="1"/>
</dbReference>
<keyword evidence="3" id="KW-0677">Repeat</keyword>
<evidence type="ECO:0000313" key="9">
    <source>
        <dbReference type="EMBL" id="PYI16970.1"/>
    </source>
</evidence>
<evidence type="ECO:0000256" key="3">
    <source>
        <dbReference type="ARBA" id="ARBA00022737"/>
    </source>
</evidence>
<dbReference type="GO" id="GO:0003824">
    <property type="term" value="F:catalytic activity"/>
    <property type="evidence" value="ECO:0007669"/>
    <property type="project" value="InterPro"/>
</dbReference>
<dbReference type="Pfam" id="PF24883">
    <property type="entry name" value="NPHP3_N"/>
    <property type="match status" value="1"/>
</dbReference>
<keyword evidence="2 7" id="KW-0853">WD repeat</keyword>
<dbReference type="SUPFAM" id="SSF52540">
    <property type="entry name" value="P-loop containing nucleoside triphosphate hydrolases"/>
    <property type="match status" value="1"/>
</dbReference>
<feature type="repeat" description="WD" evidence="7">
    <location>
        <begin position="1311"/>
        <end position="1352"/>
    </location>
</feature>
<dbReference type="CDD" id="cd00200">
    <property type="entry name" value="WD40"/>
    <property type="match status" value="1"/>
</dbReference>
<dbReference type="EMBL" id="KZ825162">
    <property type="protein sequence ID" value="PYI16970.1"/>
    <property type="molecule type" value="Genomic_DNA"/>
</dbReference>
<comment type="similarity">
    <text evidence="4">Belongs to the WD repeat MDV1/CAF4 family.</text>
</comment>
<dbReference type="PROSITE" id="PS50082">
    <property type="entry name" value="WD_REPEATS_2"/>
    <property type="match status" value="7"/>
</dbReference>
<dbReference type="SUPFAM" id="SSF50978">
    <property type="entry name" value="WD40 repeat-like"/>
    <property type="match status" value="2"/>
</dbReference>
<dbReference type="Gene3D" id="2.130.10.10">
    <property type="entry name" value="YVTN repeat-like/Quinoprotein amine dehydrogenase"/>
    <property type="match status" value="4"/>
</dbReference>
<dbReference type="PROSITE" id="PS00678">
    <property type="entry name" value="WD_REPEATS_1"/>
    <property type="match status" value="3"/>
</dbReference>
<dbReference type="OMA" id="LEGHCNV"/>